<keyword evidence="7" id="KW-1185">Reference proteome</keyword>
<dbReference type="GO" id="GO:0030968">
    <property type="term" value="P:endoplasmic reticulum unfolded protein response"/>
    <property type="evidence" value="ECO:0000318"/>
    <property type="project" value="GO_Central"/>
</dbReference>
<dbReference type="PANTHER" id="PTHR23291">
    <property type="entry name" value="BAX INHIBITOR-RELATED"/>
    <property type="match status" value="1"/>
</dbReference>
<feature type="transmembrane region" description="Helical" evidence="5">
    <location>
        <begin position="157"/>
        <end position="179"/>
    </location>
</feature>
<organism evidence="6 7">
    <name type="scientific">Erythranthe guttata</name>
    <name type="common">Yellow monkey flower</name>
    <name type="synonym">Mimulus guttatus</name>
    <dbReference type="NCBI Taxonomy" id="4155"/>
    <lineage>
        <taxon>Eukaryota</taxon>
        <taxon>Viridiplantae</taxon>
        <taxon>Streptophyta</taxon>
        <taxon>Embryophyta</taxon>
        <taxon>Tracheophyta</taxon>
        <taxon>Spermatophyta</taxon>
        <taxon>Magnoliopsida</taxon>
        <taxon>eudicotyledons</taxon>
        <taxon>Gunneridae</taxon>
        <taxon>Pentapetalae</taxon>
        <taxon>asterids</taxon>
        <taxon>lamiids</taxon>
        <taxon>Lamiales</taxon>
        <taxon>Phrymaceae</taxon>
        <taxon>Erythranthe</taxon>
    </lineage>
</organism>
<sequence>MNVKEKLKLFFLATVGLMPKGGFSETWFIPLHVAMICNADSLLAPQRGHAVLCPLYYYYQRQPWNYFLLGTFTLSLAFAVGLTCAFTSGKVILESVILTAAVMISLTLYTFWAAKRGHNFNFLGPFHFGAFSLFNIKSSYSTYKNKLRSKYASKPIIFFPLGRISVMIYGSIIFFGYIVYDTDNLIKRYMYDQYIWAAVALYLDVINLFLSLMTVFRVAD</sequence>
<name>A0A022QSQ4_ERYGU</name>
<dbReference type="eggNOG" id="KOG2322">
    <property type="taxonomic scope" value="Eukaryota"/>
</dbReference>
<protein>
    <submittedName>
        <fullName evidence="6">Uncharacterized protein</fullName>
    </submittedName>
</protein>
<feature type="transmembrane region" description="Helical" evidence="5">
    <location>
        <begin position="64"/>
        <end position="84"/>
    </location>
</feature>
<reference evidence="6 7" key="1">
    <citation type="journal article" date="2013" name="Proc. Natl. Acad. Sci. U.S.A.">
        <title>Fine-scale variation in meiotic recombination in Mimulus inferred from population shotgun sequencing.</title>
        <authorList>
            <person name="Hellsten U."/>
            <person name="Wright K.M."/>
            <person name="Jenkins J."/>
            <person name="Shu S."/>
            <person name="Yuan Y."/>
            <person name="Wessler S.R."/>
            <person name="Schmutz J."/>
            <person name="Willis J.H."/>
            <person name="Rokhsar D.S."/>
        </authorList>
    </citation>
    <scope>NUCLEOTIDE SEQUENCE [LARGE SCALE GENOMIC DNA]</scope>
    <source>
        <strain evidence="7">cv. DUN x IM62</strain>
    </source>
</reference>
<feature type="non-terminal residue" evidence="6">
    <location>
        <position position="220"/>
    </location>
</feature>
<dbReference type="AlphaFoldDB" id="A0A022QSQ4"/>
<comment type="similarity">
    <text evidence="5">Belongs to the BI1 family.</text>
</comment>
<keyword evidence="2 5" id="KW-0812">Transmembrane</keyword>
<dbReference type="EMBL" id="KI631068">
    <property type="protein sequence ID" value="EYU30338.1"/>
    <property type="molecule type" value="Genomic_DNA"/>
</dbReference>
<dbReference type="Proteomes" id="UP000030748">
    <property type="component" value="Unassembled WGS sequence"/>
</dbReference>
<evidence type="ECO:0000256" key="4">
    <source>
        <dbReference type="ARBA" id="ARBA00023136"/>
    </source>
</evidence>
<dbReference type="Pfam" id="PF01027">
    <property type="entry name" value="Bax1-I"/>
    <property type="match status" value="1"/>
</dbReference>
<evidence type="ECO:0000256" key="2">
    <source>
        <dbReference type="ARBA" id="ARBA00022692"/>
    </source>
</evidence>
<keyword evidence="3 5" id="KW-1133">Transmembrane helix</keyword>
<accession>A0A022QSQ4</accession>
<dbReference type="InterPro" id="IPR006214">
    <property type="entry name" value="Bax_inhibitor_1-related"/>
</dbReference>
<proteinExistence type="inferred from homology"/>
<feature type="transmembrane region" description="Helical" evidence="5">
    <location>
        <begin position="194"/>
        <end position="216"/>
    </location>
</feature>
<dbReference type="GO" id="GO:0005262">
    <property type="term" value="F:calcium channel activity"/>
    <property type="evidence" value="ECO:0000318"/>
    <property type="project" value="GO_Central"/>
</dbReference>
<dbReference type="PANTHER" id="PTHR23291:SF31">
    <property type="entry name" value="PROTEIN LIFEGUARD 4"/>
    <property type="match status" value="1"/>
</dbReference>
<feature type="transmembrane region" description="Helical" evidence="5">
    <location>
        <begin position="91"/>
        <end position="112"/>
    </location>
</feature>
<evidence type="ECO:0000313" key="7">
    <source>
        <dbReference type="Proteomes" id="UP000030748"/>
    </source>
</evidence>
<evidence type="ECO:0000313" key="6">
    <source>
        <dbReference type="EMBL" id="EYU30338.1"/>
    </source>
</evidence>
<comment type="subcellular location">
    <subcellularLocation>
        <location evidence="1">Membrane</location>
        <topology evidence="1">Multi-pass membrane protein</topology>
    </subcellularLocation>
</comment>
<keyword evidence="4 5" id="KW-0472">Membrane</keyword>
<gene>
    <name evidence="6" type="ORF">MIMGU_mgv1a019280mg</name>
</gene>
<evidence type="ECO:0000256" key="5">
    <source>
        <dbReference type="RuleBase" id="RU004379"/>
    </source>
</evidence>
<evidence type="ECO:0000256" key="1">
    <source>
        <dbReference type="ARBA" id="ARBA00004141"/>
    </source>
</evidence>
<evidence type="ECO:0000256" key="3">
    <source>
        <dbReference type="ARBA" id="ARBA00022989"/>
    </source>
</evidence>
<feature type="transmembrane region" description="Helical" evidence="5">
    <location>
        <begin position="118"/>
        <end position="136"/>
    </location>
</feature>
<dbReference type="GO" id="GO:0016020">
    <property type="term" value="C:membrane"/>
    <property type="evidence" value="ECO:0000318"/>
    <property type="project" value="GO_Central"/>
</dbReference>